<name>A0A7J0DEB9_9ERIC</name>
<proteinExistence type="predicted"/>
<organism evidence="1 2">
    <name type="scientific">Actinidia rufa</name>
    <dbReference type="NCBI Taxonomy" id="165716"/>
    <lineage>
        <taxon>Eukaryota</taxon>
        <taxon>Viridiplantae</taxon>
        <taxon>Streptophyta</taxon>
        <taxon>Embryophyta</taxon>
        <taxon>Tracheophyta</taxon>
        <taxon>Spermatophyta</taxon>
        <taxon>Magnoliopsida</taxon>
        <taxon>eudicotyledons</taxon>
        <taxon>Gunneridae</taxon>
        <taxon>Pentapetalae</taxon>
        <taxon>asterids</taxon>
        <taxon>Ericales</taxon>
        <taxon>Actinidiaceae</taxon>
        <taxon>Actinidia</taxon>
    </lineage>
</organism>
<evidence type="ECO:0000313" key="1">
    <source>
        <dbReference type="EMBL" id="GFS33467.1"/>
    </source>
</evidence>
<dbReference type="Proteomes" id="UP000585474">
    <property type="component" value="Unassembled WGS sequence"/>
</dbReference>
<dbReference type="OrthoDB" id="1913803at2759"/>
<protein>
    <submittedName>
        <fullName evidence="1">Uncharacterized protein</fullName>
    </submittedName>
</protein>
<evidence type="ECO:0000313" key="2">
    <source>
        <dbReference type="Proteomes" id="UP000585474"/>
    </source>
</evidence>
<dbReference type="EMBL" id="BJWL01000190">
    <property type="protein sequence ID" value="GFS33467.1"/>
    <property type="molecule type" value="Genomic_DNA"/>
</dbReference>
<gene>
    <name evidence="1" type="ORF">Acr_00g0028610</name>
</gene>
<dbReference type="PANTHER" id="PTHR37172:SF3">
    <property type="entry name" value="TRANSMEMBRANE PROTEIN"/>
    <property type="match status" value="1"/>
</dbReference>
<keyword evidence="2" id="KW-1185">Reference proteome</keyword>
<accession>A0A7J0DEB9</accession>
<dbReference type="AlphaFoldDB" id="A0A7J0DEB9"/>
<comment type="caution">
    <text evidence="1">The sequence shown here is derived from an EMBL/GenBank/DDBJ whole genome shotgun (WGS) entry which is preliminary data.</text>
</comment>
<reference evidence="2" key="1">
    <citation type="submission" date="2019-07" db="EMBL/GenBank/DDBJ databases">
        <title>De Novo Assembly of kiwifruit Actinidia rufa.</title>
        <authorList>
            <person name="Sugita-Konishi S."/>
            <person name="Sato K."/>
            <person name="Mori E."/>
            <person name="Abe Y."/>
            <person name="Kisaki G."/>
            <person name="Hamano K."/>
            <person name="Suezawa K."/>
            <person name="Otani M."/>
            <person name="Fukuda T."/>
            <person name="Manabe T."/>
            <person name="Gomi K."/>
            <person name="Tabuchi M."/>
            <person name="Akimitsu K."/>
            <person name="Kataoka I."/>
        </authorList>
    </citation>
    <scope>NUCLEOTIDE SEQUENCE [LARGE SCALE GENOMIC DNA]</scope>
    <source>
        <strain evidence="2">cv. Fuchu</strain>
    </source>
</reference>
<dbReference type="PANTHER" id="PTHR37172">
    <property type="entry name" value="TRANSMEMBRANE PROTEIN"/>
    <property type="match status" value="1"/>
</dbReference>
<sequence>MGSIAAGIVGFGLGNERSLPSRVFFFLGMHEMMLYWWRAVVKPVVDDTIFGFSKEERWVQRVAVAASFGTLWWVRLRHEVESLVLVLEVKKKLSMDIGVC</sequence>